<reference evidence="2 3" key="1">
    <citation type="journal article" date="2024" name="Nat. Commun.">
        <title>Phylogenomics reveals the evolutionary origins of lichenization in chlorophyte algae.</title>
        <authorList>
            <person name="Puginier C."/>
            <person name="Libourel C."/>
            <person name="Otte J."/>
            <person name="Skaloud P."/>
            <person name="Haon M."/>
            <person name="Grisel S."/>
            <person name="Petersen M."/>
            <person name="Berrin J.G."/>
            <person name="Delaux P.M."/>
            <person name="Dal Grande F."/>
            <person name="Keller J."/>
        </authorList>
    </citation>
    <scope>NUCLEOTIDE SEQUENCE [LARGE SCALE GENOMIC DNA]</scope>
    <source>
        <strain evidence="2 3">SAG 2043</strain>
    </source>
</reference>
<keyword evidence="3" id="KW-1185">Reference proteome</keyword>
<sequence length="212" mass="24087">MGMSLHTGRPKASHIQLPLQWFDHILRHVGPLLPFPVFVVRWMVSNIGPPDPLHLGRGNWPDVLAVYICMTVLRTVIYLLHRAGFFAFLTAAGAVSALPVHLMSDHVFLGSCLVSAFVSEGFLLALDIRRASQARPKRVIQRKLLLVNLMVCTALFYLTCADMFYTCQYFHVPLENWWAAFSGFVFFQVPMGYWLLTGRYSQLRMASWVSTP</sequence>
<dbReference type="EMBL" id="JALJOR010000001">
    <property type="protein sequence ID" value="KAK9830305.1"/>
    <property type="molecule type" value="Genomic_DNA"/>
</dbReference>
<evidence type="ECO:0000256" key="1">
    <source>
        <dbReference type="SAM" id="Phobius"/>
    </source>
</evidence>
<keyword evidence="1" id="KW-1133">Transmembrane helix</keyword>
<feature type="transmembrane region" description="Helical" evidence="1">
    <location>
        <begin position="177"/>
        <end position="196"/>
    </location>
</feature>
<comment type="caution">
    <text evidence="2">The sequence shown here is derived from an EMBL/GenBank/DDBJ whole genome shotgun (WGS) entry which is preliminary data.</text>
</comment>
<dbReference type="AlphaFoldDB" id="A0AAW1R9T6"/>
<protein>
    <submittedName>
        <fullName evidence="2">Uncharacterized protein</fullName>
    </submittedName>
</protein>
<accession>A0AAW1R9T6</accession>
<feature type="transmembrane region" description="Helical" evidence="1">
    <location>
        <begin position="85"/>
        <end position="102"/>
    </location>
</feature>
<feature type="transmembrane region" description="Helical" evidence="1">
    <location>
        <begin position="108"/>
        <end position="126"/>
    </location>
</feature>
<gene>
    <name evidence="2" type="ORF">WJX72_010889</name>
</gene>
<evidence type="ECO:0000313" key="2">
    <source>
        <dbReference type="EMBL" id="KAK9830305.1"/>
    </source>
</evidence>
<proteinExistence type="predicted"/>
<name>A0AAW1R9T6_9CHLO</name>
<evidence type="ECO:0000313" key="3">
    <source>
        <dbReference type="Proteomes" id="UP001489004"/>
    </source>
</evidence>
<dbReference type="Proteomes" id="UP001489004">
    <property type="component" value="Unassembled WGS sequence"/>
</dbReference>
<organism evidence="2 3">
    <name type="scientific">[Myrmecia] bisecta</name>
    <dbReference type="NCBI Taxonomy" id="41462"/>
    <lineage>
        <taxon>Eukaryota</taxon>
        <taxon>Viridiplantae</taxon>
        <taxon>Chlorophyta</taxon>
        <taxon>core chlorophytes</taxon>
        <taxon>Trebouxiophyceae</taxon>
        <taxon>Trebouxiales</taxon>
        <taxon>Trebouxiaceae</taxon>
        <taxon>Myrmecia</taxon>
    </lineage>
</organism>
<keyword evidence="1" id="KW-0812">Transmembrane</keyword>
<keyword evidence="1" id="KW-0472">Membrane</keyword>
<feature type="transmembrane region" description="Helical" evidence="1">
    <location>
        <begin position="146"/>
        <end position="165"/>
    </location>
</feature>